<comment type="caution">
    <text evidence="3">The sequence shown here is derived from an EMBL/GenBank/DDBJ whole genome shotgun (WGS) entry which is preliminary data.</text>
</comment>
<keyword evidence="2" id="KW-1133">Transmembrane helix</keyword>
<keyword evidence="2" id="KW-0812">Transmembrane</keyword>
<sequence>MKCVICGNEKSIFSVIGLDGSICSRCNEHLNMYTYDNPAVAKAYFDKVAEINELGPDTKRFLELKYREHQSDISEFDVENAKKNISLETPLDTCYESTCKEENVSRKSSHRNPESELHNSHDCSLEYKAFHRELANIEKKLEDQYNNVRTIKNILIFFAIITGIGLVCTFIYVAQLISAINKVF</sequence>
<organism evidence="3 4">
    <name type="scientific">Robinsoniella peoriensis</name>
    <dbReference type="NCBI Taxonomy" id="180332"/>
    <lineage>
        <taxon>Bacteria</taxon>
        <taxon>Bacillati</taxon>
        <taxon>Bacillota</taxon>
        <taxon>Clostridia</taxon>
        <taxon>Lachnospirales</taxon>
        <taxon>Lachnospiraceae</taxon>
        <taxon>Robinsoniella</taxon>
    </lineage>
</organism>
<accession>A0A4U8Q0P2</accession>
<reference evidence="3 4" key="1">
    <citation type="journal article" date="2019" name="Anaerobe">
        <title>Detection of Robinsoniella peoriensis in multiple bone samples of a trauma patient.</title>
        <authorList>
            <person name="Schrottner P."/>
            <person name="Hartwich K."/>
            <person name="Bunk B."/>
            <person name="Schober I."/>
            <person name="Helbig S."/>
            <person name="Rudolph W.W."/>
            <person name="Gunzer F."/>
        </authorList>
    </citation>
    <scope>NUCLEOTIDE SEQUENCE [LARGE SCALE GENOMIC DNA]</scope>
    <source>
        <strain evidence="3 4">DSM 106044</strain>
    </source>
</reference>
<dbReference type="RefSeq" id="WP_027292425.1">
    <property type="nucleotide sequence ID" value="NZ_QGQD01000104.1"/>
</dbReference>
<evidence type="ECO:0000256" key="1">
    <source>
        <dbReference type="SAM" id="Coils"/>
    </source>
</evidence>
<proteinExistence type="predicted"/>
<keyword evidence="1" id="KW-0175">Coiled coil</keyword>
<dbReference type="Proteomes" id="UP000306509">
    <property type="component" value="Unassembled WGS sequence"/>
</dbReference>
<name>A0A4U8Q0P2_9FIRM</name>
<feature type="transmembrane region" description="Helical" evidence="2">
    <location>
        <begin position="154"/>
        <end position="177"/>
    </location>
</feature>
<gene>
    <name evidence="3" type="ORF">DSM106044_05022</name>
</gene>
<keyword evidence="4" id="KW-1185">Reference proteome</keyword>
<feature type="coiled-coil region" evidence="1">
    <location>
        <begin position="127"/>
        <end position="154"/>
    </location>
</feature>
<evidence type="ECO:0000313" key="4">
    <source>
        <dbReference type="Proteomes" id="UP000306509"/>
    </source>
</evidence>
<keyword evidence="2" id="KW-0472">Membrane</keyword>
<dbReference type="AlphaFoldDB" id="A0A4U8Q0P2"/>
<protein>
    <submittedName>
        <fullName evidence="3">Uncharacterized protein</fullName>
    </submittedName>
</protein>
<evidence type="ECO:0000313" key="3">
    <source>
        <dbReference type="EMBL" id="TLC98116.1"/>
    </source>
</evidence>
<evidence type="ECO:0000256" key="2">
    <source>
        <dbReference type="SAM" id="Phobius"/>
    </source>
</evidence>
<dbReference type="EMBL" id="QGQD01000104">
    <property type="protein sequence ID" value="TLC98116.1"/>
    <property type="molecule type" value="Genomic_DNA"/>
</dbReference>